<reference evidence="1" key="1">
    <citation type="submission" date="2018-02" db="EMBL/GenBank/DDBJ databases">
        <title>Rhizophora mucronata_Transcriptome.</title>
        <authorList>
            <person name="Meera S.P."/>
            <person name="Sreeshan A."/>
            <person name="Augustine A."/>
        </authorList>
    </citation>
    <scope>NUCLEOTIDE SEQUENCE</scope>
    <source>
        <tissue evidence="1">Leaf</tissue>
    </source>
</reference>
<proteinExistence type="predicted"/>
<protein>
    <submittedName>
        <fullName evidence="1">Uncharacterized protein</fullName>
    </submittedName>
</protein>
<sequence length="31" mass="3683">MGIVLYFLLRLEPFTSLHRNLQVPIYCISFV</sequence>
<accession>A0A2P2MSL2</accession>
<evidence type="ECO:0000313" key="1">
    <source>
        <dbReference type="EMBL" id="MBX33223.1"/>
    </source>
</evidence>
<organism evidence="1">
    <name type="scientific">Rhizophora mucronata</name>
    <name type="common">Asiatic mangrove</name>
    <dbReference type="NCBI Taxonomy" id="61149"/>
    <lineage>
        <taxon>Eukaryota</taxon>
        <taxon>Viridiplantae</taxon>
        <taxon>Streptophyta</taxon>
        <taxon>Embryophyta</taxon>
        <taxon>Tracheophyta</taxon>
        <taxon>Spermatophyta</taxon>
        <taxon>Magnoliopsida</taxon>
        <taxon>eudicotyledons</taxon>
        <taxon>Gunneridae</taxon>
        <taxon>Pentapetalae</taxon>
        <taxon>rosids</taxon>
        <taxon>fabids</taxon>
        <taxon>Malpighiales</taxon>
        <taxon>Rhizophoraceae</taxon>
        <taxon>Rhizophora</taxon>
    </lineage>
</organism>
<dbReference type="EMBL" id="GGEC01052739">
    <property type="protein sequence ID" value="MBX33223.1"/>
    <property type="molecule type" value="Transcribed_RNA"/>
</dbReference>
<dbReference type="AlphaFoldDB" id="A0A2P2MSL2"/>
<name>A0A2P2MSL2_RHIMU</name>